<dbReference type="InterPro" id="IPR000504">
    <property type="entry name" value="RRM_dom"/>
</dbReference>
<sequence length="514" mass="55258">MADQDIEEDLFADLYDGEADDPAPPTTATTAPEPDVKAESQNDSAAPAEPNTEDDGGSGFKIKTGADASANFGGMPGMQMGMNPEGAYGGPPAHVEEARPISMKDDGKMFIGGLNWETTDQSLKDYFSQFGEVLECTVMRDGATGRSRGFGFLTFKDPKVVNTVMVKEHTLDGKLIDPKRAIPRDEQERTAKIFVGGVSQDASQDDFAGFFRNFGNVLDATLMMDKETGRPRGFGFVTFDSEAAVDRTLEGPLAICGKPIEVKRAQPRGDMREESGGRGGKFGRNRQDQFNNFGSQQQPAQESNAGANQMTPAMMAAYWQRMQQYFQAMQQQMAVANNMGGGGMNPMMQNMQNMNPMMQQQMQQMMQRQGMNPAMMQQMAAMQQGGMAQGGGMTPGGMAREQTGSPMNAQEQLNFEQQKYERQAMQRMPSGPMNGNGNGGTWDGMYDDVPNPGMQGGVRGGFGGARGGRGSQPPPQAPSNAPTGPRNAGKPGANYRGGGRGGHRGFHPYARGGG</sequence>
<feature type="domain" description="RRM" evidence="5">
    <location>
        <begin position="107"/>
        <end position="189"/>
    </location>
</feature>
<dbReference type="Proteomes" id="UP000308549">
    <property type="component" value="Unassembled WGS sequence"/>
</dbReference>
<feature type="region of interest" description="Disordered" evidence="4">
    <location>
        <begin position="264"/>
        <end position="306"/>
    </location>
</feature>
<dbReference type="InterPro" id="IPR034156">
    <property type="entry name" value="Hrp1_RRM1"/>
</dbReference>
<feature type="region of interest" description="Disordered" evidence="4">
    <location>
        <begin position="449"/>
        <end position="514"/>
    </location>
</feature>
<feature type="compositionally biased region" description="Gly residues" evidence="4">
    <location>
        <begin position="454"/>
        <end position="470"/>
    </location>
</feature>
<keyword evidence="2 3" id="KW-0694">RNA-binding</keyword>
<dbReference type="InterPro" id="IPR012677">
    <property type="entry name" value="Nucleotide-bd_a/b_plait_sf"/>
</dbReference>
<evidence type="ECO:0000313" key="6">
    <source>
        <dbReference type="EMBL" id="TKA30443.1"/>
    </source>
</evidence>
<dbReference type="SUPFAM" id="SSF54928">
    <property type="entry name" value="RNA-binding domain, RBD"/>
    <property type="match status" value="2"/>
</dbReference>
<feature type="compositionally biased region" description="Polar residues" evidence="4">
    <location>
        <begin position="288"/>
        <end position="306"/>
    </location>
</feature>
<comment type="caution">
    <text evidence="6">The sequence shown here is derived from an EMBL/GenBank/DDBJ whole genome shotgun (WGS) entry which is preliminary data.</text>
</comment>
<dbReference type="AlphaFoldDB" id="A0A4U0U5L6"/>
<dbReference type="SMART" id="SM00360">
    <property type="entry name" value="RRM"/>
    <property type="match status" value="2"/>
</dbReference>
<dbReference type="Gene3D" id="3.30.70.330">
    <property type="match status" value="2"/>
</dbReference>
<dbReference type="CDD" id="cd12577">
    <property type="entry name" value="RRM1_Hrp1p"/>
    <property type="match status" value="1"/>
</dbReference>
<dbReference type="Pfam" id="PF00076">
    <property type="entry name" value="RRM_1"/>
    <property type="match status" value="2"/>
</dbReference>
<dbReference type="GO" id="GO:0003729">
    <property type="term" value="F:mRNA binding"/>
    <property type="evidence" value="ECO:0007669"/>
    <property type="project" value="TreeGrafter"/>
</dbReference>
<evidence type="ECO:0000259" key="5">
    <source>
        <dbReference type="PROSITE" id="PS50102"/>
    </source>
</evidence>
<keyword evidence="7" id="KW-1185">Reference proteome</keyword>
<dbReference type="EMBL" id="NAJL01000011">
    <property type="protein sequence ID" value="TKA30443.1"/>
    <property type="molecule type" value="Genomic_DNA"/>
</dbReference>
<evidence type="ECO:0000313" key="7">
    <source>
        <dbReference type="Proteomes" id="UP000308549"/>
    </source>
</evidence>
<protein>
    <recommendedName>
        <fullName evidence="5">RRM domain-containing protein</fullName>
    </recommendedName>
</protein>
<dbReference type="InterPro" id="IPR035979">
    <property type="entry name" value="RBD_domain_sf"/>
</dbReference>
<feature type="domain" description="RRM" evidence="5">
    <location>
        <begin position="191"/>
        <end position="267"/>
    </location>
</feature>
<feature type="region of interest" description="Disordered" evidence="4">
    <location>
        <begin position="1"/>
        <end position="75"/>
    </location>
</feature>
<organism evidence="6 7">
    <name type="scientific">Salinomyces thailandicus</name>
    <dbReference type="NCBI Taxonomy" id="706561"/>
    <lineage>
        <taxon>Eukaryota</taxon>
        <taxon>Fungi</taxon>
        <taxon>Dikarya</taxon>
        <taxon>Ascomycota</taxon>
        <taxon>Pezizomycotina</taxon>
        <taxon>Dothideomycetes</taxon>
        <taxon>Dothideomycetidae</taxon>
        <taxon>Mycosphaerellales</taxon>
        <taxon>Teratosphaeriaceae</taxon>
        <taxon>Salinomyces</taxon>
    </lineage>
</organism>
<feature type="compositionally biased region" description="Acidic residues" evidence="4">
    <location>
        <begin position="1"/>
        <end position="21"/>
    </location>
</feature>
<feature type="compositionally biased region" description="Basic and acidic residues" evidence="4">
    <location>
        <begin position="264"/>
        <end position="276"/>
    </location>
</feature>
<evidence type="ECO:0000256" key="4">
    <source>
        <dbReference type="SAM" id="MobiDB-lite"/>
    </source>
</evidence>
<proteinExistence type="predicted"/>
<evidence type="ECO:0000256" key="3">
    <source>
        <dbReference type="PROSITE-ProRule" id="PRU00176"/>
    </source>
</evidence>
<dbReference type="PANTHER" id="PTHR48032:SF6">
    <property type="entry name" value="RNA-BINDING (RRM_RBD_RNP MOTIFS) FAMILY PROTEIN"/>
    <property type="match status" value="1"/>
</dbReference>
<dbReference type="FunFam" id="3.30.70.330:FF:000025">
    <property type="entry name" value="RNA-binding protein Musashi homolog 2 isoform X1"/>
    <property type="match status" value="1"/>
</dbReference>
<evidence type="ECO:0000256" key="2">
    <source>
        <dbReference type="ARBA" id="ARBA00022884"/>
    </source>
</evidence>
<dbReference type="PANTHER" id="PTHR48032">
    <property type="entry name" value="RNA-BINDING PROTEIN MUSASHI HOMOLOG RBP6"/>
    <property type="match status" value="1"/>
</dbReference>
<name>A0A4U0U5L6_9PEZI</name>
<evidence type="ECO:0000256" key="1">
    <source>
        <dbReference type="ARBA" id="ARBA00022737"/>
    </source>
</evidence>
<keyword evidence="1" id="KW-0677">Repeat</keyword>
<accession>A0A4U0U5L6</accession>
<gene>
    <name evidence="6" type="ORF">B0A50_02670</name>
</gene>
<dbReference type="OrthoDB" id="1875751at2759"/>
<reference evidence="6 7" key="1">
    <citation type="submission" date="2017-03" db="EMBL/GenBank/DDBJ databases">
        <title>Genomes of endolithic fungi from Antarctica.</title>
        <authorList>
            <person name="Coleine C."/>
            <person name="Masonjones S."/>
            <person name="Stajich J.E."/>
        </authorList>
    </citation>
    <scope>NUCLEOTIDE SEQUENCE [LARGE SCALE GENOMIC DNA]</scope>
    <source>
        <strain evidence="6 7">CCFEE 6315</strain>
    </source>
</reference>
<dbReference type="PROSITE" id="PS50102">
    <property type="entry name" value="RRM"/>
    <property type="match status" value="2"/>
</dbReference>
<dbReference type="GO" id="GO:0006417">
    <property type="term" value="P:regulation of translation"/>
    <property type="evidence" value="ECO:0007669"/>
    <property type="project" value="TreeGrafter"/>
</dbReference>